<evidence type="ECO:0000259" key="4">
    <source>
        <dbReference type="Pfam" id="PF00561"/>
    </source>
</evidence>
<evidence type="ECO:0000256" key="3">
    <source>
        <dbReference type="SAM" id="Phobius"/>
    </source>
</evidence>
<dbReference type="InterPro" id="IPR000073">
    <property type="entry name" value="AB_hydrolase_1"/>
</dbReference>
<keyword evidence="7" id="KW-1185">Reference proteome</keyword>
<accession>A0A9P3GMM1</accession>
<protein>
    <submittedName>
        <fullName evidence="6">Alpha/beta hydrolase</fullName>
    </submittedName>
</protein>
<reference evidence="6 7" key="1">
    <citation type="submission" date="2021-08" db="EMBL/GenBank/DDBJ databases">
        <title>Draft Genome Sequence of Phanerochaete sordida strain YK-624.</title>
        <authorList>
            <person name="Mori T."/>
            <person name="Dohra H."/>
            <person name="Suzuki T."/>
            <person name="Kawagishi H."/>
            <person name="Hirai H."/>
        </authorList>
    </citation>
    <scope>NUCLEOTIDE SEQUENCE [LARGE SCALE GENOMIC DNA]</scope>
    <source>
        <strain evidence="6 7">YK-624</strain>
    </source>
</reference>
<dbReference type="InterPro" id="IPR051601">
    <property type="entry name" value="Serine_prot/Carboxylest_S33"/>
</dbReference>
<organism evidence="6 7">
    <name type="scientific">Phanerochaete sordida</name>
    <dbReference type="NCBI Taxonomy" id="48140"/>
    <lineage>
        <taxon>Eukaryota</taxon>
        <taxon>Fungi</taxon>
        <taxon>Dikarya</taxon>
        <taxon>Basidiomycota</taxon>
        <taxon>Agaricomycotina</taxon>
        <taxon>Agaricomycetes</taxon>
        <taxon>Polyporales</taxon>
        <taxon>Phanerochaetaceae</taxon>
        <taxon>Phanerochaete</taxon>
    </lineage>
</organism>
<dbReference type="SUPFAM" id="SSF53474">
    <property type="entry name" value="alpha/beta-Hydrolases"/>
    <property type="match status" value="1"/>
</dbReference>
<dbReference type="PANTHER" id="PTHR43248">
    <property type="entry name" value="2-SUCCINYL-6-HYDROXY-2,4-CYCLOHEXADIENE-1-CARBOXYLATE SYNTHASE"/>
    <property type="match status" value="1"/>
</dbReference>
<dbReference type="Pfam" id="PF00561">
    <property type="entry name" value="Abhydrolase_1"/>
    <property type="match status" value="1"/>
</dbReference>
<evidence type="ECO:0000259" key="5">
    <source>
        <dbReference type="Pfam" id="PF08386"/>
    </source>
</evidence>
<dbReference type="Proteomes" id="UP000703269">
    <property type="component" value="Unassembled WGS sequence"/>
</dbReference>
<comment type="caution">
    <text evidence="6">The sequence shown here is derived from an EMBL/GenBank/DDBJ whole genome shotgun (WGS) entry which is preliminary data.</text>
</comment>
<feature type="domain" description="Peptidase S33 tripeptidyl aminopeptidase-like C-terminal" evidence="5">
    <location>
        <begin position="473"/>
        <end position="564"/>
    </location>
</feature>
<evidence type="ECO:0000313" key="6">
    <source>
        <dbReference type="EMBL" id="GJE96255.1"/>
    </source>
</evidence>
<dbReference type="Pfam" id="PF08386">
    <property type="entry name" value="Abhydrolase_4"/>
    <property type="match status" value="1"/>
</dbReference>
<dbReference type="InterPro" id="IPR029058">
    <property type="entry name" value="AB_hydrolase_fold"/>
</dbReference>
<sequence length="614" mass="66509">MNKNTEHEGSVQAQHTRPKRGKKFWSHALLLSVIGFVLWKLFVGLVKTEGIILGVDHHCVSSESVESVWHTVPASNVESLTWVSCYSGAQCARMMVPLDYDNPTSAQAGIAIVKIPSKLSLDDKRYRGPILFNPGGPGGSGVDLIRSVGSSLQILLGDEYDIVGFDPRGISRTTPQVVVFPDSAEGAAWRLREQNSPAPNSTVDAIARIYGNAQVYGAVANVSAQDSAPYVSTAIVARDMLNIVRAHGSEKLQYWGFSYGTILGSTFAAMFPNHVERMVIDGVADVEDYYNGSWSGALRDTDKALRMVLDGCVSAGPEACALYETTTDEIHARLTAIYTHLKRSPMPVYDDTGKNYGLIDYKVAREALFRLLAAPYSRGDGYPAMELLDALAAAERGDALPLARVARIVPTRSPFKCACPGEPAPRVANTADAKAAIACADAGPRFETLEDMEAEYSKMAELSEFADMWPIRGQCSGWKIRAAERYTGAFVANTSFPILLVGNTADPITPILHARRISKGFQNSVVLQQDSAGHCSLSATSFCTLMTIREYIRQGKLPANGTVCGILSTMFPGDVMIGQEDLEYETKAAINAWMNIRKSLEVSGFGVAPLDLEA</sequence>
<dbReference type="OrthoDB" id="425534at2759"/>
<keyword evidence="3" id="KW-1133">Transmembrane helix</keyword>
<dbReference type="EMBL" id="BPQB01000057">
    <property type="protein sequence ID" value="GJE96255.1"/>
    <property type="molecule type" value="Genomic_DNA"/>
</dbReference>
<feature type="transmembrane region" description="Helical" evidence="3">
    <location>
        <begin position="24"/>
        <end position="42"/>
    </location>
</feature>
<comment type="similarity">
    <text evidence="1">Belongs to the peptidase S33 family.</text>
</comment>
<dbReference type="GO" id="GO:0016787">
    <property type="term" value="F:hydrolase activity"/>
    <property type="evidence" value="ECO:0007669"/>
    <property type="project" value="UniProtKB-KW"/>
</dbReference>
<feature type="domain" description="AB hydrolase-1" evidence="4">
    <location>
        <begin position="129"/>
        <end position="288"/>
    </location>
</feature>
<evidence type="ECO:0000256" key="2">
    <source>
        <dbReference type="ARBA" id="ARBA00022801"/>
    </source>
</evidence>
<keyword evidence="2 6" id="KW-0378">Hydrolase</keyword>
<evidence type="ECO:0000313" key="7">
    <source>
        <dbReference type="Proteomes" id="UP000703269"/>
    </source>
</evidence>
<keyword evidence="3" id="KW-0472">Membrane</keyword>
<dbReference type="Gene3D" id="3.40.50.1820">
    <property type="entry name" value="alpha/beta hydrolase"/>
    <property type="match status" value="1"/>
</dbReference>
<keyword evidence="3" id="KW-0812">Transmembrane</keyword>
<dbReference type="PANTHER" id="PTHR43248:SF25">
    <property type="entry name" value="AB HYDROLASE-1 DOMAIN-CONTAINING PROTEIN-RELATED"/>
    <property type="match status" value="1"/>
</dbReference>
<gene>
    <name evidence="6" type="ORF">PsYK624_124490</name>
</gene>
<proteinExistence type="inferred from homology"/>
<dbReference type="InterPro" id="IPR013595">
    <property type="entry name" value="Pept_S33_TAP-like_C"/>
</dbReference>
<dbReference type="AlphaFoldDB" id="A0A9P3GMM1"/>
<evidence type="ECO:0000256" key="1">
    <source>
        <dbReference type="ARBA" id="ARBA00010088"/>
    </source>
</evidence>
<name>A0A9P3GMM1_9APHY</name>